<dbReference type="RefSeq" id="WP_012117318.1">
    <property type="nucleotide sequence ID" value="NC_009725.2"/>
</dbReference>
<accession>A7Z3I5</accession>
<dbReference type="HOGENOM" id="CLU_2520515_0_0_9"/>
<sequence>MDASAIIEFRHVKDLNDKEGDFIFRTTKGVIDADIQDGEFDLWTGDIIPIKTHEGTKNYKVLKVKYNPLNDNNRVYFVAEHEEK</sequence>
<dbReference type="GeneID" id="93080334"/>
<dbReference type="EMBL" id="CP000560">
    <property type="protein sequence ID" value="ABS73561.1"/>
    <property type="molecule type" value="Genomic_DNA"/>
</dbReference>
<protein>
    <submittedName>
        <fullName evidence="1">Uncharacterized protein</fullName>
    </submittedName>
</protein>
<evidence type="ECO:0000313" key="1">
    <source>
        <dbReference type="EMBL" id="ABS73561.1"/>
    </source>
</evidence>
<gene>
    <name evidence="1" type="ordered locus">RBAM_011980</name>
</gene>
<keyword evidence="2" id="KW-1185">Reference proteome</keyword>
<reference evidence="1 2" key="1">
    <citation type="journal article" date="2007" name="Nat. Biotechnol.">
        <title>Comparative analysis of the complete genome sequence of the plant growth-promoting bacterium Bacillus amyloliquefaciens FZB42.</title>
        <authorList>
            <person name="Chen X.H."/>
            <person name="Koumoutsi A."/>
            <person name="Scholz R."/>
            <person name="Eisenreich A."/>
            <person name="Schneider K."/>
            <person name="Heinemeyer I."/>
            <person name="Morgenstern B."/>
            <person name="Voss B."/>
            <person name="Hess W.R."/>
            <person name="Reva O."/>
            <person name="Junge H."/>
            <person name="Voigt B."/>
            <person name="Jungblut P.R."/>
            <person name="Vater J."/>
            <person name="Sussmuth R."/>
            <person name="Liesegang H."/>
            <person name="Strittmatter A."/>
            <person name="Gottschalk G."/>
            <person name="Borriss R."/>
        </authorList>
    </citation>
    <scope>NUCLEOTIDE SEQUENCE [LARGE SCALE GENOMIC DNA]</scope>
    <source>
        <strain evidence="2">DSM 23117 / BGSC 10A6 / LMG 26770 / FZB42</strain>
    </source>
</reference>
<dbReference type="Proteomes" id="UP000001120">
    <property type="component" value="Chromosome"/>
</dbReference>
<dbReference type="KEGG" id="bay:RBAM_011980"/>
<evidence type="ECO:0000313" key="2">
    <source>
        <dbReference type="Proteomes" id="UP000001120"/>
    </source>
</evidence>
<organism evidence="1 2">
    <name type="scientific">Bacillus velezensis (strain DSM 23117 / BGSC 10A6 / LMG 26770 / FZB42)</name>
    <name type="common">Bacillus amyloliquefaciens subsp. plantarum</name>
    <dbReference type="NCBI Taxonomy" id="326423"/>
    <lineage>
        <taxon>Bacteria</taxon>
        <taxon>Bacillati</taxon>
        <taxon>Bacillota</taxon>
        <taxon>Bacilli</taxon>
        <taxon>Bacillales</taxon>
        <taxon>Bacillaceae</taxon>
        <taxon>Bacillus</taxon>
        <taxon>Bacillus amyloliquefaciens group</taxon>
    </lineage>
</organism>
<dbReference type="AlphaFoldDB" id="A7Z3I5"/>
<proteinExistence type="predicted"/>
<name>A7Z3I5_BACVZ</name>